<proteinExistence type="predicted"/>
<reference evidence="2 3" key="1">
    <citation type="submission" date="2018-05" db="EMBL/GenBank/DDBJ databases">
        <title>Genomic Encyclopedia of Type Strains, Phase IV (KMG-IV): sequencing the most valuable type-strain genomes for metagenomic binning, comparative biology and taxonomic classification.</title>
        <authorList>
            <person name="Goeker M."/>
        </authorList>
    </citation>
    <scope>NUCLEOTIDE SEQUENCE [LARGE SCALE GENOMIC DNA]</scope>
    <source>
        <strain evidence="2 3">DSM 22440</strain>
    </source>
</reference>
<evidence type="ECO:0008006" key="4">
    <source>
        <dbReference type="Google" id="ProtNLM"/>
    </source>
</evidence>
<sequence>MFHIILLLVQLILTFVFANINAGAFLLNVFNYLTYLLLIHVTLFLSLLTIKGRFFDGITYGFKKAFARDKQSIDDEFSRLAPSEKVSDFAIKLFRFQTFALLLVNVIMLAIYLW</sequence>
<evidence type="ECO:0000313" key="3">
    <source>
        <dbReference type="Proteomes" id="UP000247922"/>
    </source>
</evidence>
<dbReference type="EMBL" id="QJJR01000001">
    <property type="protein sequence ID" value="PXW93120.1"/>
    <property type="molecule type" value="Genomic_DNA"/>
</dbReference>
<comment type="caution">
    <text evidence="2">The sequence shown here is derived from an EMBL/GenBank/DDBJ whole genome shotgun (WGS) entry which is preliminary data.</text>
</comment>
<dbReference type="OrthoDB" id="2989943at2"/>
<dbReference type="AlphaFoldDB" id="A0A2V3WE01"/>
<organism evidence="2 3">
    <name type="scientific">Streptohalobacillus salinus</name>
    <dbReference type="NCBI Taxonomy" id="621096"/>
    <lineage>
        <taxon>Bacteria</taxon>
        <taxon>Bacillati</taxon>
        <taxon>Bacillota</taxon>
        <taxon>Bacilli</taxon>
        <taxon>Bacillales</taxon>
        <taxon>Bacillaceae</taxon>
        <taxon>Streptohalobacillus</taxon>
    </lineage>
</organism>
<keyword evidence="1" id="KW-0812">Transmembrane</keyword>
<dbReference type="Proteomes" id="UP000247922">
    <property type="component" value="Unassembled WGS sequence"/>
</dbReference>
<evidence type="ECO:0000313" key="2">
    <source>
        <dbReference type="EMBL" id="PXW93120.1"/>
    </source>
</evidence>
<keyword evidence="3" id="KW-1185">Reference proteome</keyword>
<accession>A0A2V3WE01</accession>
<evidence type="ECO:0000256" key="1">
    <source>
        <dbReference type="SAM" id="Phobius"/>
    </source>
</evidence>
<feature type="transmembrane region" description="Helical" evidence="1">
    <location>
        <begin position="93"/>
        <end position="113"/>
    </location>
</feature>
<keyword evidence="1" id="KW-0472">Membrane</keyword>
<keyword evidence="1" id="KW-1133">Transmembrane helix</keyword>
<feature type="transmembrane region" description="Helical" evidence="1">
    <location>
        <begin position="32"/>
        <end position="50"/>
    </location>
</feature>
<gene>
    <name evidence="2" type="ORF">DES38_101203</name>
</gene>
<protein>
    <recommendedName>
        <fullName evidence="4">DUF3899 domain-containing protein</fullName>
    </recommendedName>
</protein>
<dbReference type="RefSeq" id="WP_110250216.1">
    <property type="nucleotide sequence ID" value="NZ_QJJR01000001.1"/>
</dbReference>
<name>A0A2V3WE01_9BACI</name>